<sequence>MAGDMIRKLVRTPQSHLLLKHRRQFVLDHLGPSGDLYDRSRKSAPPSIIKQTTSTSTGPDRLTYSGSEPTPLTLSAPFFFALSIKCSDGLARRKWLDLAENMTSRRVLVLKALLNMADDCTRLVRRTGQPDQSLIAKLSAGNMGASSKTSGCHDASETLCLRRQHRYPGRTGDAFTWVDWTARTASDQEIQAITAVPSMKITTDN</sequence>
<reference evidence="2 3" key="1">
    <citation type="submission" date="2019-05" db="EMBL/GenBank/DDBJ databases">
        <title>Emergence of the Ug99 lineage of the wheat stem rust pathogen through somatic hybridization.</title>
        <authorList>
            <person name="Li F."/>
            <person name="Upadhyaya N.M."/>
            <person name="Sperschneider J."/>
            <person name="Matny O."/>
            <person name="Nguyen-Phuc H."/>
            <person name="Mago R."/>
            <person name="Raley C."/>
            <person name="Miller M.E."/>
            <person name="Silverstein K.A.T."/>
            <person name="Henningsen E."/>
            <person name="Hirsch C.D."/>
            <person name="Visser B."/>
            <person name="Pretorius Z.A."/>
            <person name="Steffenson B.J."/>
            <person name="Schwessinger B."/>
            <person name="Dodds P.N."/>
            <person name="Figueroa M."/>
        </authorList>
    </citation>
    <scope>NUCLEOTIDE SEQUENCE [LARGE SCALE GENOMIC DNA]</scope>
    <source>
        <strain evidence="2 3">Ug99</strain>
    </source>
</reference>
<feature type="region of interest" description="Disordered" evidence="1">
    <location>
        <begin position="36"/>
        <end position="67"/>
    </location>
</feature>
<gene>
    <name evidence="2" type="ORF">PGTUg99_023239</name>
</gene>
<dbReference type="EMBL" id="VDEP01000374">
    <property type="protein sequence ID" value="KAA1093501.1"/>
    <property type="molecule type" value="Genomic_DNA"/>
</dbReference>
<name>A0A5B0NW82_PUCGR</name>
<evidence type="ECO:0000256" key="1">
    <source>
        <dbReference type="SAM" id="MobiDB-lite"/>
    </source>
</evidence>
<organism evidence="2 3">
    <name type="scientific">Puccinia graminis f. sp. tritici</name>
    <dbReference type="NCBI Taxonomy" id="56615"/>
    <lineage>
        <taxon>Eukaryota</taxon>
        <taxon>Fungi</taxon>
        <taxon>Dikarya</taxon>
        <taxon>Basidiomycota</taxon>
        <taxon>Pucciniomycotina</taxon>
        <taxon>Pucciniomycetes</taxon>
        <taxon>Pucciniales</taxon>
        <taxon>Pucciniaceae</taxon>
        <taxon>Puccinia</taxon>
    </lineage>
</organism>
<accession>A0A5B0NW82</accession>
<protein>
    <submittedName>
        <fullName evidence="2">Uncharacterized protein</fullName>
    </submittedName>
</protein>
<proteinExistence type="predicted"/>
<evidence type="ECO:0000313" key="3">
    <source>
        <dbReference type="Proteomes" id="UP000325313"/>
    </source>
</evidence>
<dbReference type="Proteomes" id="UP000325313">
    <property type="component" value="Unassembled WGS sequence"/>
</dbReference>
<evidence type="ECO:0000313" key="2">
    <source>
        <dbReference type="EMBL" id="KAA1093501.1"/>
    </source>
</evidence>
<dbReference type="AlphaFoldDB" id="A0A5B0NW82"/>
<feature type="compositionally biased region" description="Polar residues" evidence="1">
    <location>
        <begin position="49"/>
        <end position="67"/>
    </location>
</feature>
<comment type="caution">
    <text evidence="2">The sequence shown here is derived from an EMBL/GenBank/DDBJ whole genome shotgun (WGS) entry which is preliminary data.</text>
</comment>